<dbReference type="AlphaFoldDB" id="K0RST5"/>
<evidence type="ECO:0000256" key="1">
    <source>
        <dbReference type="SAM" id="MobiDB-lite"/>
    </source>
</evidence>
<dbReference type="EMBL" id="AGNL01034026">
    <property type="protein sequence ID" value="EJK55434.1"/>
    <property type="molecule type" value="Genomic_DNA"/>
</dbReference>
<comment type="caution">
    <text evidence="2">The sequence shown here is derived from an EMBL/GenBank/DDBJ whole genome shotgun (WGS) entry which is preliminary data.</text>
</comment>
<name>K0RST5_THAOC</name>
<feature type="region of interest" description="Disordered" evidence="1">
    <location>
        <begin position="151"/>
        <end position="209"/>
    </location>
</feature>
<dbReference type="Proteomes" id="UP000266841">
    <property type="component" value="Unassembled WGS sequence"/>
</dbReference>
<organism evidence="2 3">
    <name type="scientific">Thalassiosira oceanica</name>
    <name type="common">Marine diatom</name>
    <dbReference type="NCBI Taxonomy" id="159749"/>
    <lineage>
        <taxon>Eukaryota</taxon>
        <taxon>Sar</taxon>
        <taxon>Stramenopiles</taxon>
        <taxon>Ochrophyta</taxon>
        <taxon>Bacillariophyta</taxon>
        <taxon>Coscinodiscophyceae</taxon>
        <taxon>Thalassiosirophycidae</taxon>
        <taxon>Thalassiosirales</taxon>
        <taxon>Thalassiosiraceae</taxon>
        <taxon>Thalassiosira</taxon>
    </lineage>
</organism>
<evidence type="ECO:0000313" key="2">
    <source>
        <dbReference type="EMBL" id="EJK55434.1"/>
    </source>
</evidence>
<keyword evidence="3" id="KW-1185">Reference proteome</keyword>
<gene>
    <name evidence="2" type="ORF">THAOC_24834</name>
</gene>
<proteinExistence type="predicted"/>
<protein>
    <submittedName>
        <fullName evidence="2">Uncharacterized protein</fullName>
    </submittedName>
</protein>
<dbReference type="PANTHER" id="PTHR24016:SF0">
    <property type="entry name" value="CONSERVED OLIGOMERIC GOLGI COMPLEX SUBUNIT 4"/>
    <property type="match status" value="1"/>
</dbReference>
<feature type="compositionally biased region" description="Basic and acidic residues" evidence="1">
    <location>
        <begin position="155"/>
        <end position="175"/>
    </location>
</feature>
<feature type="compositionally biased region" description="Low complexity" evidence="1">
    <location>
        <begin position="176"/>
        <end position="186"/>
    </location>
</feature>
<evidence type="ECO:0000313" key="3">
    <source>
        <dbReference type="Proteomes" id="UP000266841"/>
    </source>
</evidence>
<accession>K0RST5</accession>
<dbReference type="PANTHER" id="PTHR24016">
    <property type="entry name" value="CONSERVED OLIGOMERIC GOLGI COMPLEX SUBUNIT 4"/>
    <property type="match status" value="1"/>
</dbReference>
<sequence>MVAYALGDADGDAALVQLVHVEAERRAVDIMRDFMDERRLGETVRRAGGVAGRIEERYTSSSSSSGDGEGLFGGLDETNLAGVMGLGQANTDIASKRALAQRDDCGFASEVGNLADVDASQEEWALVMQSTESYERFIRHAVEEVCKARRLRREQRREERRRLEEAEEAKGRDAGDAMAGGSARSGSRGEGAGDEDDGREDRVDILPPHTGENAIILDAILNHFVSDAG</sequence>
<reference evidence="2 3" key="1">
    <citation type="journal article" date="2012" name="Genome Biol.">
        <title>Genome and low-iron response of an oceanic diatom adapted to chronic iron limitation.</title>
        <authorList>
            <person name="Lommer M."/>
            <person name="Specht M."/>
            <person name="Roy A.S."/>
            <person name="Kraemer L."/>
            <person name="Andreson R."/>
            <person name="Gutowska M.A."/>
            <person name="Wolf J."/>
            <person name="Bergner S.V."/>
            <person name="Schilhabel M.B."/>
            <person name="Klostermeier U.C."/>
            <person name="Beiko R.G."/>
            <person name="Rosenstiel P."/>
            <person name="Hippler M."/>
            <person name="Laroche J."/>
        </authorList>
    </citation>
    <scope>NUCLEOTIDE SEQUENCE [LARGE SCALE GENOMIC DNA]</scope>
    <source>
        <strain evidence="2 3">CCMP1005</strain>
    </source>
</reference>
<dbReference type="InterPro" id="IPR048682">
    <property type="entry name" value="COG4"/>
</dbReference>